<keyword evidence="4" id="KW-0732">Signal</keyword>
<dbReference type="GO" id="GO:0006004">
    <property type="term" value="P:fucose metabolic process"/>
    <property type="evidence" value="ECO:0007669"/>
    <property type="project" value="InterPro"/>
</dbReference>
<comment type="function">
    <text evidence="1">Alpha-L-fucosidase is responsible for hydrolyzing the alpha-1,6-linked fucose joined to the reducing-end N-acetylglucosamine of the carbohydrate moieties of glycoproteins.</text>
</comment>
<dbReference type="InterPro" id="IPR017853">
    <property type="entry name" value="GH"/>
</dbReference>
<reference evidence="8" key="2">
    <citation type="submission" date="2023-10" db="EMBL/GenBank/DDBJ databases">
        <authorList>
            <person name="Khurajog B."/>
        </authorList>
    </citation>
    <scope>NUCLEOTIDE SEQUENCE</scope>
    <source>
        <strain evidence="8">BF9</strain>
    </source>
</reference>
<dbReference type="PRINTS" id="PR00741">
    <property type="entry name" value="GLHYDRLASE29"/>
</dbReference>
<evidence type="ECO:0000259" key="7">
    <source>
        <dbReference type="Pfam" id="PF01120"/>
    </source>
</evidence>
<evidence type="ECO:0000256" key="2">
    <source>
        <dbReference type="ARBA" id="ARBA00007951"/>
    </source>
</evidence>
<keyword evidence="5" id="KW-0378">Hydrolase</keyword>
<dbReference type="GO" id="GO:0005764">
    <property type="term" value="C:lysosome"/>
    <property type="evidence" value="ECO:0007669"/>
    <property type="project" value="TreeGrafter"/>
</dbReference>
<protein>
    <recommendedName>
        <fullName evidence="3">alpha-L-fucosidase</fullName>
        <ecNumber evidence="3">3.2.1.51</ecNumber>
    </recommendedName>
</protein>
<evidence type="ECO:0000313" key="9">
    <source>
        <dbReference type="Proteomes" id="UP001280897"/>
    </source>
</evidence>
<feature type="domain" description="Glycoside hydrolase family 29 N-terminal" evidence="7">
    <location>
        <begin position="10"/>
        <end position="302"/>
    </location>
</feature>
<evidence type="ECO:0000256" key="5">
    <source>
        <dbReference type="ARBA" id="ARBA00022801"/>
    </source>
</evidence>
<dbReference type="GO" id="GO:0016139">
    <property type="term" value="P:glycoside catabolic process"/>
    <property type="evidence" value="ECO:0007669"/>
    <property type="project" value="TreeGrafter"/>
</dbReference>
<comment type="similarity">
    <text evidence="2">Belongs to the glycosyl hydrolase 29 family.</text>
</comment>
<reference evidence="8" key="1">
    <citation type="journal article" date="2023" name="PeerJ">
        <title>Selection and evaluation of lactic acid bacteria from chicken feces in Thailand as potential probiotics.</title>
        <authorList>
            <person name="Khurajog B."/>
            <person name="Disastra Y."/>
            <person name="Lawwyne L.D."/>
            <person name="Sirichokchatchawan W."/>
            <person name="Niyomtham W."/>
            <person name="Yindee J."/>
            <person name="Hampson D.J."/>
            <person name="Prapasarakul N."/>
        </authorList>
    </citation>
    <scope>NUCLEOTIDE SEQUENCE</scope>
    <source>
        <strain evidence="8">BF9</strain>
    </source>
</reference>
<dbReference type="AlphaFoldDB" id="A0AAW8YG74"/>
<dbReference type="EC" id="3.2.1.51" evidence="3"/>
<proteinExistence type="inferred from homology"/>
<dbReference type="Gene3D" id="3.20.20.80">
    <property type="entry name" value="Glycosidases"/>
    <property type="match status" value="1"/>
</dbReference>
<evidence type="ECO:0000256" key="3">
    <source>
        <dbReference type="ARBA" id="ARBA00012662"/>
    </source>
</evidence>
<dbReference type="PANTHER" id="PTHR10030">
    <property type="entry name" value="ALPHA-L-FUCOSIDASE"/>
    <property type="match status" value="1"/>
</dbReference>
<dbReference type="Pfam" id="PF01120">
    <property type="entry name" value="Alpha_L_fucos"/>
    <property type="match status" value="1"/>
</dbReference>
<dbReference type="GO" id="GO:0004560">
    <property type="term" value="F:alpha-L-fucosidase activity"/>
    <property type="evidence" value="ECO:0007669"/>
    <property type="project" value="InterPro"/>
</dbReference>
<gene>
    <name evidence="8" type="ORF">R0G89_04290</name>
</gene>
<dbReference type="Proteomes" id="UP001280897">
    <property type="component" value="Unassembled WGS sequence"/>
</dbReference>
<dbReference type="SMART" id="SM00812">
    <property type="entry name" value="Alpha_L_fucos"/>
    <property type="match status" value="1"/>
</dbReference>
<evidence type="ECO:0000256" key="6">
    <source>
        <dbReference type="ARBA" id="ARBA00023295"/>
    </source>
</evidence>
<dbReference type="InterPro" id="IPR016286">
    <property type="entry name" value="FUC_metazoa-typ"/>
</dbReference>
<accession>A0AAW8YG74</accession>
<sequence length="410" mass="46785">MMVEDKILNFEKMGLGLFIHWGLYAHFAEGEWAQNILEVPNYSQAFTHFNPDPKKIRQWVTLAKQNGFKYIVLTAKHHDGFCLFDTKGISEFDSMHTPFKADVIKIFVDECHRQGIAPFLYFATYDWHNLKYTADFPGYLAELRQLIRLLATNYGEIGGFWFDGNWDKPDADWQTDQLYSEIRQLQPQAMITNNTGLEQQGVNQGEAVDVLTFERGNPQNIKHEQHGRYFAAETSMTLNRHWGNAENDLDYVAARQLIEQICQSRKVGANLLINIGPQFDGSIDLPSQALLELVGKWMRVNGTAITATANGTHPTYIAENNNKNFIKGDYLFVTGLQNIGNHNVVLGGEQAQEIIFQGQMPQRKIKQIVWLDNGQSVDFQQSSDELKILADSFRYGTHLVVRVAQITFVD</sequence>
<dbReference type="PANTHER" id="PTHR10030:SF37">
    <property type="entry name" value="ALPHA-L-FUCOSIDASE-RELATED"/>
    <property type="match status" value="1"/>
</dbReference>
<keyword evidence="6" id="KW-0326">Glycosidase</keyword>
<evidence type="ECO:0000313" key="8">
    <source>
        <dbReference type="EMBL" id="MDV2620950.1"/>
    </source>
</evidence>
<dbReference type="InterPro" id="IPR000933">
    <property type="entry name" value="Glyco_hydro_29"/>
</dbReference>
<evidence type="ECO:0000256" key="1">
    <source>
        <dbReference type="ARBA" id="ARBA00004071"/>
    </source>
</evidence>
<dbReference type="PIRSF" id="PIRSF001092">
    <property type="entry name" value="Alpha-L-fucosidase"/>
    <property type="match status" value="1"/>
</dbReference>
<evidence type="ECO:0000256" key="4">
    <source>
        <dbReference type="ARBA" id="ARBA00022729"/>
    </source>
</evidence>
<dbReference type="SUPFAM" id="SSF51445">
    <property type="entry name" value="(Trans)glycosidases"/>
    <property type="match status" value="1"/>
</dbReference>
<comment type="caution">
    <text evidence="8">The sequence shown here is derived from an EMBL/GenBank/DDBJ whole genome shotgun (WGS) entry which is preliminary data.</text>
</comment>
<dbReference type="EMBL" id="JAWJAV010000002">
    <property type="protein sequence ID" value="MDV2620950.1"/>
    <property type="molecule type" value="Genomic_DNA"/>
</dbReference>
<dbReference type="RefSeq" id="WP_036685318.1">
    <property type="nucleotide sequence ID" value="NZ_CP066046.1"/>
</dbReference>
<name>A0AAW8YG74_PEDAC</name>
<dbReference type="InterPro" id="IPR057739">
    <property type="entry name" value="Glyco_hydro_29_N"/>
</dbReference>
<organism evidence="8 9">
    <name type="scientific">Pediococcus acidilactici</name>
    <dbReference type="NCBI Taxonomy" id="1254"/>
    <lineage>
        <taxon>Bacteria</taxon>
        <taxon>Bacillati</taxon>
        <taxon>Bacillota</taxon>
        <taxon>Bacilli</taxon>
        <taxon>Lactobacillales</taxon>
        <taxon>Lactobacillaceae</taxon>
        <taxon>Pediococcus</taxon>
        <taxon>Pediococcus acidilactici group</taxon>
    </lineage>
</organism>